<dbReference type="PANTHER" id="PTHR48011:SF56">
    <property type="entry name" value="PROTEIN KINASE DOMAIN-CONTAINING PROTEIN"/>
    <property type="match status" value="1"/>
</dbReference>
<dbReference type="GO" id="GO:0007165">
    <property type="term" value="P:signal transduction"/>
    <property type="evidence" value="ECO:0000318"/>
    <property type="project" value="GO_Central"/>
</dbReference>
<dbReference type="InterPro" id="IPR011009">
    <property type="entry name" value="Kinase-like_dom_sf"/>
</dbReference>
<organism evidence="2 3">
    <name type="scientific">Prunus persica</name>
    <name type="common">Peach</name>
    <name type="synonym">Amygdalus persica</name>
    <dbReference type="NCBI Taxonomy" id="3760"/>
    <lineage>
        <taxon>Eukaryota</taxon>
        <taxon>Viridiplantae</taxon>
        <taxon>Streptophyta</taxon>
        <taxon>Embryophyta</taxon>
        <taxon>Tracheophyta</taxon>
        <taxon>Spermatophyta</taxon>
        <taxon>Magnoliopsida</taxon>
        <taxon>eudicotyledons</taxon>
        <taxon>Gunneridae</taxon>
        <taxon>Pentapetalae</taxon>
        <taxon>rosids</taxon>
        <taxon>fabids</taxon>
        <taxon>Rosales</taxon>
        <taxon>Rosaceae</taxon>
        <taxon>Amygdaloideae</taxon>
        <taxon>Amygdaleae</taxon>
        <taxon>Prunus</taxon>
    </lineage>
</organism>
<protein>
    <recommendedName>
        <fullName evidence="1">Protein kinase domain-containing protein</fullName>
    </recommendedName>
</protein>
<keyword evidence="3" id="KW-1185">Reference proteome</keyword>
<evidence type="ECO:0000259" key="1">
    <source>
        <dbReference type="PROSITE" id="PS50011"/>
    </source>
</evidence>
<feature type="domain" description="Protein kinase" evidence="1">
    <location>
        <begin position="23"/>
        <end position="308"/>
    </location>
</feature>
<dbReference type="PROSITE" id="PS50011">
    <property type="entry name" value="PROTEIN_KINASE_DOM"/>
    <property type="match status" value="1"/>
</dbReference>
<proteinExistence type="predicted"/>
<dbReference type="STRING" id="3760.A0A251PY08"/>
<dbReference type="PROSITE" id="PS00108">
    <property type="entry name" value="PROTEIN_KINASE_ST"/>
    <property type="match status" value="1"/>
</dbReference>
<dbReference type="SUPFAM" id="SSF56112">
    <property type="entry name" value="Protein kinase-like (PK-like)"/>
    <property type="match status" value="1"/>
</dbReference>
<reference evidence="2 3" key="1">
    <citation type="journal article" date="2013" name="Nat. Genet.">
        <title>The high-quality draft genome of peach (Prunus persica) identifies unique patterns of genetic diversity, domestication and genome evolution.</title>
        <authorList>
            <consortium name="International Peach Genome Initiative"/>
            <person name="Verde I."/>
            <person name="Abbott A.G."/>
            <person name="Scalabrin S."/>
            <person name="Jung S."/>
            <person name="Shu S."/>
            <person name="Marroni F."/>
            <person name="Zhebentyayeva T."/>
            <person name="Dettori M.T."/>
            <person name="Grimwood J."/>
            <person name="Cattonaro F."/>
            <person name="Zuccolo A."/>
            <person name="Rossini L."/>
            <person name="Jenkins J."/>
            <person name="Vendramin E."/>
            <person name="Meisel L.A."/>
            <person name="Decroocq V."/>
            <person name="Sosinski B."/>
            <person name="Prochnik S."/>
            <person name="Mitros T."/>
            <person name="Policriti A."/>
            <person name="Cipriani G."/>
            <person name="Dondini L."/>
            <person name="Ficklin S."/>
            <person name="Goodstein D.M."/>
            <person name="Xuan P."/>
            <person name="Del Fabbro C."/>
            <person name="Aramini V."/>
            <person name="Copetti D."/>
            <person name="Gonzalez S."/>
            <person name="Horner D.S."/>
            <person name="Falchi R."/>
            <person name="Lucas S."/>
            <person name="Mica E."/>
            <person name="Maldonado J."/>
            <person name="Lazzari B."/>
            <person name="Bielenberg D."/>
            <person name="Pirona R."/>
            <person name="Miculan M."/>
            <person name="Barakat A."/>
            <person name="Testolin R."/>
            <person name="Stella A."/>
            <person name="Tartarini S."/>
            <person name="Tonutti P."/>
            <person name="Arus P."/>
            <person name="Orellana A."/>
            <person name="Wells C."/>
            <person name="Main D."/>
            <person name="Vizzotto G."/>
            <person name="Silva H."/>
            <person name="Salamini F."/>
            <person name="Schmutz J."/>
            <person name="Morgante M."/>
            <person name="Rokhsar D.S."/>
        </authorList>
    </citation>
    <scope>NUCLEOTIDE SEQUENCE [LARGE SCALE GENOMIC DNA]</scope>
    <source>
        <strain evidence="3">cv. Nemared</strain>
    </source>
</reference>
<dbReference type="Gramene" id="ONI16466">
    <property type="protein sequence ID" value="ONI16466"/>
    <property type="gene ID" value="PRUPE_3G099900"/>
</dbReference>
<dbReference type="EMBL" id="CM007653">
    <property type="protein sequence ID" value="ONI16466.1"/>
    <property type="molecule type" value="Genomic_DNA"/>
</dbReference>
<evidence type="ECO:0000313" key="2">
    <source>
        <dbReference type="EMBL" id="ONI16466.1"/>
    </source>
</evidence>
<dbReference type="InterPro" id="IPR052751">
    <property type="entry name" value="Plant_MAPKKK"/>
</dbReference>
<gene>
    <name evidence="2" type="ORF">PRUPE_3G099900</name>
</gene>
<dbReference type="SMART" id="SM00220">
    <property type="entry name" value="S_TKc"/>
    <property type="match status" value="1"/>
</dbReference>
<dbReference type="InterPro" id="IPR000719">
    <property type="entry name" value="Prot_kinase_dom"/>
</dbReference>
<dbReference type="PANTHER" id="PTHR48011">
    <property type="entry name" value="CCR4-NOT TRANSCRIPTIONAL COMPLEX SUBUNIT CAF120-RELATED"/>
    <property type="match status" value="1"/>
</dbReference>
<dbReference type="GO" id="GO:0005524">
    <property type="term" value="F:ATP binding"/>
    <property type="evidence" value="ECO:0007669"/>
    <property type="project" value="InterPro"/>
</dbReference>
<dbReference type="Gene3D" id="3.30.200.20">
    <property type="entry name" value="Phosphorylase Kinase, domain 1"/>
    <property type="match status" value="1"/>
</dbReference>
<evidence type="ECO:0000313" key="3">
    <source>
        <dbReference type="Proteomes" id="UP000006882"/>
    </source>
</evidence>
<dbReference type="InterPro" id="IPR008271">
    <property type="entry name" value="Ser/Thr_kinase_AS"/>
</dbReference>
<name>A0A251PY08_PRUPE</name>
<dbReference type="GO" id="GO:0004672">
    <property type="term" value="F:protein kinase activity"/>
    <property type="evidence" value="ECO:0000318"/>
    <property type="project" value="GO_Central"/>
</dbReference>
<sequence length="365" mass="40453">MKRKVEEELDGEKHSMWSHGGHWQRGEFIGEGSFGSVFLATPKKRRRGEFSRMVNLPAMMAVKSAKVSASKSIEHEAGVLFEIKGCPFVIERFGEETTTTDKGDKVYNLLLEFASGGTLDGLIQKSNGLGLPEYDVRRYTRSILEGIRHIHKCDYVHCDLKPDNLLLVPTTTTTTTSTTARSGATTSFVAKIADFGLAKKTKDNYSRWRGTPRYLSPEALFDNKQDQSCDIWALGCIVFEMLTGNSPWDLKPGCDLDNSVDVTVFDHLRTSKIPAEISDVARDFLKSCLAMRSCERSTAERLLSHPFVAPPQPSKAGHAKLKVVNSSLGYAYGVSYFKPKADYRASTATVPRIHPLPGFEIPAGH</sequence>
<dbReference type="AlphaFoldDB" id="A0A251PY08"/>
<accession>A0A251PY08</accession>
<dbReference type="Gene3D" id="1.10.510.10">
    <property type="entry name" value="Transferase(Phosphotransferase) domain 1"/>
    <property type="match status" value="1"/>
</dbReference>
<dbReference type="Pfam" id="PF00069">
    <property type="entry name" value="Pkinase"/>
    <property type="match status" value="1"/>
</dbReference>
<dbReference type="Proteomes" id="UP000006882">
    <property type="component" value="Chromosome G3"/>
</dbReference>